<dbReference type="RefSeq" id="XP_012198408.1">
    <property type="nucleotide sequence ID" value="XM_012343018.1"/>
</dbReference>
<protein>
    <submittedName>
        <fullName evidence="1">Uncharacterized protein</fullName>
    </submittedName>
</protein>
<dbReference type="Proteomes" id="UP000030745">
    <property type="component" value="Unassembled WGS sequence"/>
</dbReference>
<dbReference type="OMA" id="MADRFYG"/>
<dbReference type="OrthoDB" id="73375at2759"/>
<sequence>MAIVVTTSASMADRFYGFRYEIPSNNEETIALVTAQAQQHGCFGWVQPAPQATVVGEETWHGAHVRVYTSTKIRFHFSYFRRLETARDTCFASPPHACIAHTRHDEL</sequence>
<dbReference type="KEGG" id="spar:SPRG_04608"/>
<dbReference type="AlphaFoldDB" id="A0A067CNB9"/>
<dbReference type="EMBL" id="KK583200">
    <property type="protein sequence ID" value="KDO30705.1"/>
    <property type="molecule type" value="Genomic_DNA"/>
</dbReference>
<evidence type="ECO:0000313" key="1">
    <source>
        <dbReference type="EMBL" id="KDO30705.1"/>
    </source>
</evidence>
<dbReference type="VEuPathDB" id="FungiDB:SPRG_04608"/>
<gene>
    <name evidence="1" type="ORF">SPRG_04608</name>
</gene>
<proteinExistence type="predicted"/>
<reference evidence="1 2" key="1">
    <citation type="journal article" date="2013" name="PLoS Genet.">
        <title>Distinctive expansion of potential virulence genes in the genome of the oomycete fish pathogen Saprolegnia parasitica.</title>
        <authorList>
            <person name="Jiang R.H."/>
            <person name="de Bruijn I."/>
            <person name="Haas B.J."/>
            <person name="Belmonte R."/>
            <person name="Lobach L."/>
            <person name="Christie J."/>
            <person name="van den Ackerveken G."/>
            <person name="Bottin A."/>
            <person name="Bulone V."/>
            <person name="Diaz-Moreno S.M."/>
            <person name="Dumas B."/>
            <person name="Fan L."/>
            <person name="Gaulin E."/>
            <person name="Govers F."/>
            <person name="Grenville-Briggs L.J."/>
            <person name="Horner N.R."/>
            <person name="Levin J.Z."/>
            <person name="Mammella M."/>
            <person name="Meijer H.J."/>
            <person name="Morris P."/>
            <person name="Nusbaum C."/>
            <person name="Oome S."/>
            <person name="Phillips A.J."/>
            <person name="van Rooyen D."/>
            <person name="Rzeszutek E."/>
            <person name="Saraiva M."/>
            <person name="Secombes C.J."/>
            <person name="Seidl M.F."/>
            <person name="Snel B."/>
            <person name="Stassen J.H."/>
            <person name="Sykes S."/>
            <person name="Tripathy S."/>
            <person name="van den Berg H."/>
            <person name="Vega-Arreguin J.C."/>
            <person name="Wawra S."/>
            <person name="Young S.K."/>
            <person name="Zeng Q."/>
            <person name="Dieguez-Uribeondo J."/>
            <person name="Russ C."/>
            <person name="Tyler B.M."/>
            <person name="van West P."/>
        </authorList>
    </citation>
    <scope>NUCLEOTIDE SEQUENCE [LARGE SCALE GENOMIC DNA]</scope>
    <source>
        <strain evidence="1 2">CBS 223.65</strain>
    </source>
</reference>
<keyword evidence="2" id="KW-1185">Reference proteome</keyword>
<accession>A0A067CNB9</accession>
<name>A0A067CNB9_SAPPC</name>
<dbReference type="GeneID" id="24127043"/>
<organism evidence="1 2">
    <name type="scientific">Saprolegnia parasitica (strain CBS 223.65)</name>
    <dbReference type="NCBI Taxonomy" id="695850"/>
    <lineage>
        <taxon>Eukaryota</taxon>
        <taxon>Sar</taxon>
        <taxon>Stramenopiles</taxon>
        <taxon>Oomycota</taxon>
        <taxon>Saprolegniomycetes</taxon>
        <taxon>Saprolegniales</taxon>
        <taxon>Saprolegniaceae</taxon>
        <taxon>Saprolegnia</taxon>
    </lineage>
</organism>
<evidence type="ECO:0000313" key="2">
    <source>
        <dbReference type="Proteomes" id="UP000030745"/>
    </source>
</evidence>